<feature type="transmembrane region" description="Helical" evidence="1">
    <location>
        <begin position="112"/>
        <end position="130"/>
    </location>
</feature>
<keyword evidence="1" id="KW-0812">Transmembrane</keyword>
<sequence>MITSKPAAVACQLVAAWALGALVLPAIGESLLVMMFFGGFGPAVAVAVVGLAALLAYLTFVVAITREVTILGATGGRRLLWALTVLCGGSVGGALSWAAVEAAGIAVSRTPAVTALLGGVPYALVAGLLLTHRWFRATALGLSVVLAGVGVAVLRHESPDELDARLAAADMRRETAYSVAVPGYRPTDGRGYGDGRGGGGFTPTDPAAVPPDRYVTITAYDRVLPGERMCGQPNAQDSRLTWGSCTVEAGGLVYRHNEIEHGYQVPVGRRYVTVVGTPAVGHDVLRAAARTLHLATMKELGGHQEQTGDYYVATVPGYVGQVGGIPPSMIYAPADHLGSGGQSVSVTLYVTYASGDDVCLGATECRPDAGLTFVRGADTHGYVARHDDMNVRVMGGLRVDRALLRQAALDARPATDEELRRALPPLEPRNLVDHLRQWLRTF</sequence>
<feature type="transmembrane region" description="Helical" evidence="1">
    <location>
        <begin position="79"/>
        <end position="100"/>
    </location>
</feature>
<dbReference type="AlphaFoldDB" id="A0A7L6B5I7"/>
<dbReference type="EMBL" id="CP059322">
    <property type="protein sequence ID" value="QLQ37208.1"/>
    <property type="molecule type" value="Genomic_DNA"/>
</dbReference>
<feature type="transmembrane region" description="Helical" evidence="1">
    <location>
        <begin position="35"/>
        <end position="58"/>
    </location>
</feature>
<keyword evidence="1" id="KW-0472">Membrane</keyword>
<keyword evidence="3" id="KW-1185">Reference proteome</keyword>
<dbReference type="Proteomes" id="UP000510844">
    <property type="component" value="Chromosome"/>
</dbReference>
<keyword evidence="1" id="KW-1133">Transmembrane helix</keyword>
<gene>
    <name evidence="2" type="ORF">H1D33_28980</name>
</gene>
<proteinExistence type="predicted"/>
<feature type="transmembrane region" description="Helical" evidence="1">
    <location>
        <begin position="137"/>
        <end position="154"/>
    </location>
</feature>
<name>A0A7L6B5I7_9ACTN</name>
<reference evidence="2 3" key="2">
    <citation type="journal article" date="2021" name="Mar. Drugs">
        <title>A New Micromonospora Strain with Antibiotic Activity Isolated from the Microbiome of a Mid-Atlantic Deep-Sea Sponge.</title>
        <authorList>
            <person name="Back C.R."/>
            <person name="Stennett H.L."/>
            <person name="Williams S.E."/>
            <person name="Wang L."/>
            <person name="Ojeda Gomez J."/>
            <person name="Abdulle O.M."/>
            <person name="Duffy T."/>
            <person name="Neal C."/>
            <person name="Mantell J."/>
            <person name="Jepson M.A."/>
            <person name="Hendry K.R."/>
            <person name="Powell D."/>
            <person name="Stach J.E.M."/>
            <person name="Essex-Lopresti A.E."/>
            <person name="Willis C.L."/>
            <person name="Curnow P."/>
            <person name="Race P.R."/>
        </authorList>
    </citation>
    <scope>NUCLEOTIDE SEQUENCE [LARGE SCALE GENOMIC DNA]</scope>
    <source>
        <strain evidence="2 3">28ISP2-46</strain>
    </source>
</reference>
<dbReference type="RefSeq" id="WP_181569700.1">
    <property type="nucleotide sequence ID" value="NZ_CP059322.2"/>
</dbReference>
<accession>A0A7L6B5I7</accession>
<organism evidence="2 3">
    <name type="scientific">Micromonospora robiginosa</name>
    <dbReference type="NCBI Taxonomy" id="2749844"/>
    <lineage>
        <taxon>Bacteria</taxon>
        <taxon>Bacillati</taxon>
        <taxon>Actinomycetota</taxon>
        <taxon>Actinomycetes</taxon>
        <taxon>Micromonosporales</taxon>
        <taxon>Micromonosporaceae</taxon>
        <taxon>Micromonospora</taxon>
    </lineage>
</organism>
<dbReference type="KEGG" id="mfeu:H1D33_28980"/>
<evidence type="ECO:0000256" key="1">
    <source>
        <dbReference type="SAM" id="Phobius"/>
    </source>
</evidence>
<reference evidence="3" key="1">
    <citation type="submission" date="2020-07" db="EMBL/GenBank/DDBJ databases">
        <title>A new Micromonospora strain with potent antibiotic activity isolated from the microbiome of a mid-Atlantic deep-sea sponge.</title>
        <authorList>
            <person name="Back C.R."/>
            <person name="Stennett H.L."/>
            <person name="Williams S.E."/>
            <person name="Wang L."/>
            <person name="Ojeda Gomez J."/>
            <person name="Abdulle O.M."/>
            <person name="Duffy T."/>
            <person name="Hendry K.R."/>
            <person name="Powell D."/>
            <person name="Stach J.E."/>
            <person name="Essex-Lopresti A.E."/>
            <person name="Willis C.L."/>
            <person name="Curnow P."/>
            <person name="Race P.R."/>
        </authorList>
    </citation>
    <scope>NUCLEOTIDE SEQUENCE [LARGE SCALE GENOMIC DNA]</scope>
    <source>
        <strain evidence="3">28ISP2-46</strain>
    </source>
</reference>
<evidence type="ECO:0000313" key="2">
    <source>
        <dbReference type="EMBL" id="QLQ37208.1"/>
    </source>
</evidence>
<protein>
    <submittedName>
        <fullName evidence="2">Uncharacterized protein</fullName>
    </submittedName>
</protein>
<evidence type="ECO:0000313" key="3">
    <source>
        <dbReference type="Proteomes" id="UP000510844"/>
    </source>
</evidence>